<name>A0A151IZT0_9HYME</name>
<keyword evidence="1" id="KW-1133">Transmembrane helix</keyword>
<accession>A0A151IZT0</accession>
<dbReference type="AlphaFoldDB" id="A0A151IZT0"/>
<keyword evidence="1" id="KW-0812">Transmembrane</keyword>
<evidence type="ECO:0000313" key="2">
    <source>
        <dbReference type="EMBL" id="KYN14563.1"/>
    </source>
</evidence>
<keyword evidence="3" id="KW-1185">Reference proteome</keyword>
<proteinExistence type="predicted"/>
<dbReference type="PANTHER" id="PTHR46601:SF1">
    <property type="entry name" value="ADF-H DOMAIN-CONTAINING PROTEIN"/>
    <property type="match status" value="1"/>
</dbReference>
<evidence type="ECO:0000256" key="1">
    <source>
        <dbReference type="SAM" id="Phobius"/>
    </source>
</evidence>
<evidence type="ECO:0000313" key="3">
    <source>
        <dbReference type="Proteomes" id="UP000078492"/>
    </source>
</evidence>
<sequence>MSSLASKTQADRCCNPFNLESHKGKSSRKIPKSLLRNFPDFTSFENICHSYRKLTSAKYNKSGLSEKAESSILNSGDEDDPSMKRLYLSREEELEEMLTGLKNRFSSLSPTDPLRLMILTIAPDCWGVTKTAKEFGTLKRTVHKARKLKESSGILSTPVAKSGKTLSDDLVHTVKSFYEDDENNRMMPNQKDVITVIHNGEKQKKQKRLVLSDIKSLHNQFKEKFPHFQISFSKFAELNQSAHIRNMRQNLQKGEVLVHTDFSENFAFIVQNAAQAFQYNNDQCTVHCYPKDIAIAETWRNVCAKQDDSVIKGMEDMYDSLRTFMLREVPTTTTIGVFSSKRTQVVIDAIPTLHLCNESPIMTNTSSLIAIKELDALYINNVPEVVDTIVDVTPTTSTATTDLCSRADDVSSIQNLQWELAEMKKKLQKYEEKEKLNRSVIIPCYFLSVMFTIFVYTCLFNCTRIFLVIIINSN</sequence>
<dbReference type="STRING" id="471704.A0A151IZT0"/>
<dbReference type="PANTHER" id="PTHR46601">
    <property type="entry name" value="ULP_PROTEASE DOMAIN-CONTAINING PROTEIN"/>
    <property type="match status" value="1"/>
</dbReference>
<feature type="transmembrane region" description="Helical" evidence="1">
    <location>
        <begin position="445"/>
        <end position="471"/>
    </location>
</feature>
<keyword evidence="1" id="KW-0472">Membrane</keyword>
<gene>
    <name evidence="2" type="ORF">ALC57_13225</name>
</gene>
<reference evidence="2 3" key="1">
    <citation type="submission" date="2015-09" db="EMBL/GenBank/DDBJ databases">
        <title>Trachymyrmex cornetzi WGS genome.</title>
        <authorList>
            <person name="Nygaard S."/>
            <person name="Hu H."/>
            <person name="Boomsma J."/>
            <person name="Zhang G."/>
        </authorList>
    </citation>
    <scope>NUCLEOTIDE SEQUENCE [LARGE SCALE GENOMIC DNA]</scope>
    <source>
        <strain evidence="2">Tcor2-1</strain>
        <tissue evidence="2">Whole body</tissue>
    </source>
</reference>
<protein>
    <submittedName>
        <fullName evidence="2">Uncharacterized protein</fullName>
    </submittedName>
</protein>
<organism evidence="2 3">
    <name type="scientific">Trachymyrmex cornetzi</name>
    <dbReference type="NCBI Taxonomy" id="471704"/>
    <lineage>
        <taxon>Eukaryota</taxon>
        <taxon>Metazoa</taxon>
        <taxon>Ecdysozoa</taxon>
        <taxon>Arthropoda</taxon>
        <taxon>Hexapoda</taxon>
        <taxon>Insecta</taxon>
        <taxon>Pterygota</taxon>
        <taxon>Neoptera</taxon>
        <taxon>Endopterygota</taxon>
        <taxon>Hymenoptera</taxon>
        <taxon>Apocrita</taxon>
        <taxon>Aculeata</taxon>
        <taxon>Formicoidea</taxon>
        <taxon>Formicidae</taxon>
        <taxon>Myrmicinae</taxon>
        <taxon>Trachymyrmex</taxon>
    </lineage>
</organism>
<dbReference type="Proteomes" id="UP000078492">
    <property type="component" value="Unassembled WGS sequence"/>
</dbReference>
<dbReference type="EMBL" id="KQ980682">
    <property type="protein sequence ID" value="KYN14563.1"/>
    <property type="molecule type" value="Genomic_DNA"/>
</dbReference>